<dbReference type="Pfam" id="PF14534">
    <property type="entry name" value="DUF4440"/>
    <property type="match status" value="1"/>
</dbReference>
<dbReference type="PANTHER" id="PTHR31664">
    <property type="entry name" value="PROTEIN CBG16427"/>
    <property type="match status" value="1"/>
</dbReference>
<dbReference type="SUPFAM" id="SSF54427">
    <property type="entry name" value="NTF2-like"/>
    <property type="match status" value="1"/>
</dbReference>
<evidence type="ECO:0000313" key="2">
    <source>
        <dbReference type="EnsemblMetazoa" id="PPA38463.1"/>
    </source>
</evidence>
<dbReference type="Proteomes" id="UP000005239">
    <property type="component" value="Unassembled WGS sequence"/>
</dbReference>
<evidence type="ECO:0000259" key="1">
    <source>
        <dbReference type="Pfam" id="PF14534"/>
    </source>
</evidence>
<accession>A0A2A6D0K0</accession>
<reference evidence="3" key="1">
    <citation type="journal article" date="2008" name="Nat. Genet.">
        <title>The Pristionchus pacificus genome provides a unique perspective on nematode lifestyle and parasitism.</title>
        <authorList>
            <person name="Dieterich C."/>
            <person name="Clifton S.W."/>
            <person name="Schuster L.N."/>
            <person name="Chinwalla A."/>
            <person name="Delehaunty K."/>
            <person name="Dinkelacker I."/>
            <person name="Fulton L."/>
            <person name="Fulton R."/>
            <person name="Godfrey J."/>
            <person name="Minx P."/>
            <person name="Mitreva M."/>
            <person name="Roeseler W."/>
            <person name="Tian H."/>
            <person name="Witte H."/>
            <person name="Yang S.P."/>
            <person name="Wilson R.K."/>
            <person name="Sommer R.J."/>
        </authorList>
    </citation>
    <scope>NUCLEOTIDE SEQUENCE [LARGE SCALE GENOMIC DNA]</scope>
    <source>
        <strain evidence="3">PS312</strain>
    </source>
</reference>
<reference evidence="2" key="2">
    <citation type="submission" date="2022-06" db="UniProtKB">
        <authorList>
            <consortium name="EnsemblMetazoa"/>
        </authorList>
    </citation>
    <scope>IDENTIFICATION</scope>
    <source>
        <strain evidence="2">PS312</strain>
    </source>
</reference>
<dbReference type="InterPro" id="IPR027843">
    <property type="entry name" value="DUF4440"/>
</dbReference>
<protein>
    <submittedName>
        <fullName evidence="2">DUF4440 domain-containing protein</fullName>
    </submittedName>
</protein>
<dbReference type="PANTHER" id="PTHR31664:SF4">
    <property type="entry name" value="DUF4440 DOMAIN-CONTAINING PROTEIN"/>
    <property type="match status" value="1"/>
</dbReference>
<keyword evidence="3" id="KW-1185">Reference proteome</keyword>
<dbReference type="InterPro" id="IPR032710">
    <property type="entry name" value="NTF2-like_dom_sf"/>
</dbReference>
<dbReference type="Gene3D" id="3.10.450.50">
    <property type="match status" value="1"/>
</dbReference>
<organism evidence="2 3">
    <name type="scientific">Pristionchus pacificus</name>
    <name type="common">Parasitic nematode worm</name>
    <dbReference type="NCBI Taxonomy" id="54126"/>
    <lineage>
        <taxon>Eukaryota</taxon>
        <taxon>Metazoa</taxon>
        <taxon>Ecdysozoa</taxon>
        <taxon>Nematoda</taxon>
        <taxon>Chromadorea</taxon>
        <taxon>Rhabditida</taxon>
        <taxon>Rhabditina</taxon>
        <taxon>Diplogasteromorpha</taxon>
        <taxon>Diplogasteroidea</taxon>
        <taxon>Neodiplogasteridae</taxon>
        <taxon>Pristionchus</taxon>
    </lineage>
</organism>
<dbReference type="EnsemblMetazoa" id="PPA38463.1">
    <property type="protein sequence ID" value="PPA38463.1"/>
    <property type="gene ID" value="WBGene00276832"/>
</dbReference>
<dbReference type="OrthoDB" id="5793381at2759"/>
<sequence length="235" mass="26333">MGIAIHGSFSCPFNYLVQFNLEAEVIVDVVEAKINKYFKAVDHDAIADLYHSDCVIVHRQSKTALFGKDGVKSTNLALCKGGPMQWKTWNKHFDLATSHFVISGECELFVHAEEKNYREAKTLLKPIHAAYAQALAMANLEAVGNFYSNNGVLIHKGKTCAYGRDPIRKALKPFCLPSDTTISDEVYEATSDHIVYKATFKSIIKSNGAEIGGKFEQIFRKEGDQWLIIYDEFEA</sequence>
<gene>
    <name evidence="2" type="primary">WBGene00276832</name>
</gene>
<evidence type="ECO:0000313" key="3">
    <source>
        <dbReference type="Proteomes" id="UP000005239"/>
    </source>
</evidence>
<dbReference type="AlphaFoldDB" id="A0A2A6D0K0"/>
<name>A0A2A6D0K0_PRIPA</name>
<proteinExistence type="predicted"/>
<feature type="domain" description="DUF4440" evidence="1">
    <location>
        <begin position="125"/>
        <end position="228"/>
    </location>
</feature>
<accession>A0A8R1UTK2</accession>